<feature type="compositionally biased region" description="Polar residues" evidence="9">
    <location>
        <begin position="1181"/>
        <end position="1195"/>
    </location>
</feature>
<dbReference type="GeneTree" id="ENSGT00940000156178"/>
<keyword evidence="5" id="KW-0964">Secreted</keyword>
<evidence type="ECO:0000256" key="3">
    <source>
        <dbReference type="ARBA" id="ARBA00004613"/>
    </source>
</evidence>
<organism evidence="11 12">
    <name type="scientific">Acanthochromis polyacanthus</name>
    <name type="common">spiny chromis</name>
    <dbReference type="NCBI Taxonomy" id="80966"/>
    <lineage>
        <taxon>Eukaryota</taxon>
        <taxon>Metazoa</taxon>
        <taxon>Chordata</taxon>
        <taxon>Craniata</taxon>
        <taxon>Vertebrata</taxon>
        <taxon>Euteleostomi</taxon>
        <taxon>Actinopterygii</taxon>
        <taxon>Neopterygii</taxon>
        <taxon>Teleostei</taxon>
        <taxon>Neoteleostei</taxon>
        <taxon>Acanthomorphata</taxon>
        <taxon>Ovalentaria</taxon>
        <taxon>Pomacentridae</taxon>
        <taxon>Acanthochromis</taxon>
    </lineage>
</organism>
<feature type="region of interest" description="Disordered" evidence="9">
    <location>
        <begin position="1031"/>
        <end position="1094"/>
    </location>
</feature>
<evidence type="ECO:0000256" key="6">
    <source>
        <dbReference type="ARBA" id="ARBA00022553"/>
    </source>
</evidence>
<dbReference type="CDD" id="cd06760">
    <property type="entry name" value="PDZ4_PDZD2-PDZ2_hPro-IL-16-like"/>
    <property type="match status" value="1"/>
</dbReference>
<keyword evidence="7" id="KW-0677">Repeat</keyword>
<dbReference type="GO" id="GO:0005125">
    <property type="term" value="F:cytokine activity"/>
    <property type="evidence" value="ECO:0007669"/>
    <property type="project" value="InterPro"/>
</dbReference>
<feature type="compositionally biased region" description="Polar residues" evidence="9">
    <location>
        <begin position="1116"/>
        <end position="1126"/>
    </location>
</feature>
<keyword evidence="6" id="KW-0597">Phosphoprotein</keyword>
<dbReference type="STRING" id="80966.ENSAPOP00000006315"/>
<comment type="subcellular location">
    <subcellularLocation>
        <location evidence="2">Cytoplasm</location>
    </subcellularLocation>
    <subcellularLocation>
        <location evidence="1">Nucleus</location>
    </subcellularLocation>
    <subcellularLocation>
        <location evidence="3">Secreted</location>
    </subcellularLocation>
</comment>
<dbReference type="CDD" id="cd06762">
    <property type="entry name" value="PDZ6_PDZD2-PDZ3_hPro-IL-16-like"/>
    <property type="match status" value="1"/>
</dbReference>
<dbReference type="PANTHER" id="PTHR48484:SF2">
    <property type="entry name" value="PRO-INTERLEUKIN-16"/>
    <property type="match status" value="1"/>
</dbReference>
<feature type="region of interest" description="Disordered" evidence="9">
    <location>
        <begin position="1116"/>
        <end position="1212"/>
    </location>
</feature>
<evidence type="ECO:0000256" key="4">
    <source>
        <dbReference type="ARBA" id="ARBA00022490"/>
    </source>
</evidence>
<dbReference type="InParanoid" id="A0A3Q1FGX3"/>
<dbReference type="InterPro" id="IPR055287">
    <property type="entry name" value="IL-16-like"/>
</dbReference>
<reference evidence="11" key="2">
    <citation type="submission" date="2025-09" db="UniProtKB">
        <authorList>
            <consortium name="Ensembl"/>
        </authorList>
    </citation>
    <scope>IDENTIFICATION</scope>
</reference>
<evidence type="ECO:0000313" key="12">
    <source>
        <dbReference type="Proteomes" id="UP000257200"/>
    </source>
</evidence>
<dbReference type="SUPFAM" id="SSF50156">
    <property type="entry name" value="PDZ domain-like"/>
    <property type="match status" value="4"/>
</dbReference>
<feature type="domain" description="PDZ" evidence="10">
    <location>
        <begin position="1356"/>
        <end position="1428"/>
    </location>
</feature>
<reference evidence="11" key="1">
    <citation type="submission" date="2025-08" db="UniProtKB">
        <authorList>
            <consortium name="Ensembl"/>
        </authorList>
    </citation>
    <scope>IDENTIFICATION</scope>
</reference>
<evidence type="ECO:0000256" key="7">
    <source>
        <dbReference type="ARBA" id="ARBA00022737"/>
    </source>
</evidence>
<dbReference type="SMART" id="SM00228">
    <property type="entry name" value="PDZ"/>
    <property type="match status" value="3"/>
</dbReference>
<feature type="domain" description="PDZ" evidence="10">
    <location>
        <begin position="389"/>
        <end position="475"/>
    </location>
</feature>
<accession>A0A3Q1FGX3</accession>
<feature type="compositionally biased region" description="Polar residues" evidence="9">
    <location>
        <begin position="1265"/>
        <end position="1289"/>
    </location>
</feature>
<feature type="compositionally biased region" description="Low complexity" evidence="9">
    <location>
        <begin position="802"/>
        <end position="811"/>
    </location>
</feature>
<dbReference type="PANTHER" id="PTHR48484">
    <property type="entry name" value="PRO-INTERLEUKIN-16"/>
    <property type="match status" value="1"/>
</dbReference>
<keyword evidence="4" id="KW-0963">Cytoplasm</keyword>
<feature type="domain" description="PDZ" evidence="10">
    <location>
        <begin position="538"/>
        <end position="608"/>
    </location>
</feature>
<feature type="compositionally biased region" description="Basic and acidic residues" evidence="9">
    <location>
        <begin position="1157"/>
        <end position="1180"/>
    </location>
</feature>
<evidence type="ECO:0000256" key="8">
    <source>
        <dbReference type="ARBA" id="ARBA00023242"/>
    </source>
</evidence>
<dbReference type="FunFam" id="2.30.42.10:FF:000127">
    <property type="entry name" value="Pro-interleukin-16"/>
    <property type="match status" value="1"/>
</dbReference>
<evidence type="ECO:0000256" key="5">
    <source>
        <dbReference type="ARBA" id="ARBA00022525"/>
    </source>
</evidence>
<feature type="region of interest" description="Disordered" evidence="9">
    <location>
        <begin position="713"/>
        <end position="736"/>
    </location>
</feature>
<dbReference type="CDD" id="cd06759">
    <property type="entry name" value="PDZ3_PDZD2-PDZ1_hPro-IL-16-like"/>
    <property type="match status" value="1"/>
</dbReference>
<feature type="region of interest" description="Disordered" evidence="9">
    <location>
        <begin position="1"/>
        <end position="46"/>
    </location>
</feature>
<dbReference type="GO" id="GO:0050930">
    <property type="term" value="P:induction of positive chemotaxis"/>
    <property type="evidence" value="ECO:0007669"/>
    <property type="project" value="InterPro"/>
</dbReference>
<feature type="region of interest" description="Disordered" evidence="9">
    <location>
        <begin position="1445"/>
        <end position="1466"/>
    </location>
</feature>
<dbReference type="PROSITE" id="PS50106">
    <property type="entry name" value="PDZ"/>
    <property type="match status" value="3"/>
</dbReference>
<dbReference type="GO" id="GO:0005737">
    <property type="term" value="C:cytoplasm"/>
    <property type="evidence" value="ECO:0007669"/>
    <property type="project" value="UniProtKB-SubCell"/>
</dbReference>
<feature type="region of interest" description="Disordered" evidence="9">
    <location>
        <begin position="1258"/>
        <end position="1292"/>
    </location>
</feature>
<evidence type="ECO:0000256" key="1">
    <source>
        <dbReference type="ARBA" id="ARBA00004123"/>
    </source>
</evidence>
<protein>
    <submittedName>
        <fullName evidence="11">Interleukin 16</fullName>
    </submittedName>
</protein>
<dbReference type="GO" id="GO:0030595">
    <property type="term" value="P:leukocyte chemotaxis"/>
    <property type="evidence" value="ECO:0007669"/>
    <property type="project" value="TreeGrafter"/>
</dbReference>
<keyword evidence="8" id="KW-0539">Nucleus</keyword>
<name>A0A3Q1FGX3_9TELE</name>
<evidence type="ECO:0000313" key="11">
    <source>
        <dbReference type="Ensembl" id="ENSAPOP00000006315.1"/>
    </source>
</evidence>
<dbReference type="Ensembl" id="ENSAPOT00000006869.1">
    <property type="protein sequence ID" value="ENSAPOP00000006315.1"/>
    <property type="gene ID" value="ENSAPOG00000008136.1"/>
</dbReference>
<feature type="region of interest" description="Disordered" evidence="9">
    <location>
        <begin position="906"/>
        <end position="925"/>
    </location>
</feature>
<dbReference type="GO" id="GO:0042609">
    <property type="term" value="F:CD4 receptor binding"/>
    <property type="evidence" value="ECO:0007669"/>
    <property type="project" value="TreeGrafter"/>
</dbReference>
<proteinExistence type="predicted"/>
<evidence type="ECO:0000259" key="10">
    <source>
        <dbReference type="PROSITE" id="PS50106"/>
    </source>
</evidence>
<feature type="region of interest" description="Disordered" evidence="9">
    <location>
        <begin position="291"/>
        <end position="311"/>
    </location>
</feature>
<dbReference type="FunFam" id="2.30.42.10:FF:000122">
    <property type="entry name" value="Pro-interleukin-16"/>
    <property type="match status" value="1"/>
</dbReference>
<feature type="region of interest" description="Disordered" evidence="9">
    <location>
        <begin position="943"/>
        <end position="1019"/>
    </location>
</feature>
<dbReference type="Proteomes" id="UP000257200">
    <property type="component" value="Unplaced"/>
</dbReference>
<feature type="compositionally biased region" description="Polar residues" evidence="9">
    <location>
        <begin position="943"/>
        <end position="963"/>
    </location>
</feature>
<sequence length="1523" mass="166570">MVMPQRYSHQRRKASTAAARRMERRRRDQWTSSNNNPSSSHNHRSKKLVMLSRSLILCHSKTNEDCPEDRHAEEASDGCRAWGPSWRAKTISVDHTGYRDIQNGQWRMTQQSSVERRGDSEADSLLQNTTVRENKRSIKKSFSIKESSIWRMCVATGPAEEVCGPQMADSSIQTEGKVTNVEPGRNRGNLHRRSSFLSPDKLAPFNGQFLNSSAFMDGEGMRSVHIKAYNEEISTCEDTLHSHTPDQHPALISPPDLQSFPGCTDEKRVANNNHLKLPIPEVNEERCWGAKKTEQSSPEQMASNRTRSNSTSVHPYWIGDLDSIIMKTPELYTNHPHGNSGFYGNRKSLSQQLEFSHTTTQAVQRPSRSLSSAQLVHSCSNVQAFIICNIVLMKGHGKGLGFSIVGGRDSLYGPMGIYVKTIFPAGAAAADGRLQEGDEILELNGESLHGLTHDEALHKFKQIKKGLLTLVVRTSLRVGALCGQSQVAQLCRSRSLSTTTGMARVSADMGDYNYLNICSNALSIPGQPAKPRDCIMMEIILQKEVGVGLGIGLCCVPSGDGCPRIYIHTLSPGSVAHMDGRLRCGDEIMEINDTVVHNMALNDVYAVLSQCTAGPVHIIVSRHPDPKVSEQQLNDAIADAVANSKLRKNKSQWSIDGLRRLESCSHSRQRCEHCLERNCSQLTVRQAQKTMARSCSDNTSSLHNSCLTIHNHHNTQHSPSARVHSLDTPKSMADTWSDNRLSVPVYPDEDYNVPYNSPAANLSSQLVLNLAHRSNKSTCRTHAGARRRCWPQDVTSEEGYNGDSSDSSRGSTGRDKGLDAPSHTSCQEGERTREQSESGEEDFTHQDAAVCTSDQVHTGDLSAVLCSKPKRGALKRQACIEQYTQEQLQDPWVRFSKSSTEHLPDIHHHHQHHATHSTQPDSIHSVPATMSDEEYILEATVTATDSTLDQPSNMTPENTSEADSGSKKAPPVAPKPAWFRQSLRKIREEQDQKSQPKPSEKRPAAGFSRSFGARSASSATNLSIKQKIHSFETFSSPDSPEKVGNRRPVAPSASLPQKETRSPCPSYHAVPGGYEKGKHEFTKEVQSDQSASVKEVDNVAVPNTFSAITPATYEVCSQTAKSSENEAPSIPSPTDILPSDNISTYLDSGINDSHAASAHDEGKVLPSKVESEPEKEDLNRFTESSVLPTETSMRSNETEENASDGTDMDRRQSDGDLLRTAQSAAPPTESNLLRSPEEESLGKLIAFSNQVSQVLMHSLPCRGNPHSSNPQDASALDFTNTQDSESGLDNNDRGFSVSLATLRECTIERGEGEAAFPSSYAQSVISAIPSQEIQRMIQEVKDLDQDTLKQLVDIHVVILHKEEGAGLGFSIAGGCDLESKATTVHRVFPSGLAAQEGTIQKGDEVLSINGQTLRGLTHTDATAALRQARGLKLAVVVICKRAEEEGREGGGGRSEEPNPAVLDHGDPASVELLKGPGGVGFTLEGGKGSIHGDRPLVINRIFQGTTIILILLNSTLFTKHISS</sequence>
<dbReference type="FunFam" id="2.30.42.10:FF:000102">
    <property type="entry name" value="Putative pro-interleukin-16"/>
    <property type="match status" value="1"/>
</dbReference>
<dbReference type="Gene3D" id="2.30.42.10">
    <property type="match status" value="4"/>
</dbReference>
<dbReference type="InterPro" id="IPR036034">
    <property type="entry name" value="PDZ_sf"/>
</dbReference>
<dbReference type="InterPro" id="IPR001478">
    <property type="entry name" value="PDZ"/>
</dbReference>
<dbReference type="GO" id="GO:0005576">
    <property type="term" value="C:extracellular region"/>
    <property type="evidence" value="ECO:0007669"/>
    <property type="project" value="UniProtKB-SubCell"/>
</dbReference>
<dbReference type="Pfam" id="PF00595">
    <property type="entry name" value="PDZ"/>
    <property type="match status" value="3"/>
</dbReference>
<feature type="compositionally biased region" description="Low complexity" evidence="9">
    <location>
        <begin position="1004"/>
        <end position="1019"/>
    </location>
</feature>
<evidence type="ECO:0000256" key="9">
    <source>
        <dbReference type="SAM" id="MobiDB-lite"/>
    </source>
</evidence>
<feature type="compositionally biased region" description="Polar residues" evidence="9">
    <location>
        <begin position="295"/>
        <end position="311"/>
    </location>
</feature>
<evidence type="ECO:0000256" key="2">
    <source>
        <dbReference type="ARBA" id="ARBA00004496"/>
    </source>
</evidence>
<feature type="region of interest" description="Disordered" evidence="9">
    <location>
        <begin position="794"/>
        <end position="845"/>
    </location>
</feature>
<feature type="compositionally biased region" description="Basic and acidic residues" evidence="9">
    <location>
        <begin position="985"/>
        <end position="1003"/>
    </location>
</feature>
<keyword evidence="12" id="KW-1185">Reference proteome</keyword>
<dbReference type="GO" id="GO:0005634">
    <property type="term" value="C:nucleus"/>
    <property type="evidence" value="ECO:0007669"/>
    <property type="project" value="UniProtKB-SubCell"/>
</dbReference>
<feature type="compositionally biased region" description="Basic and acidic residues" evidence="9">
    <location>
        <begin position="1075"/>
        <end position="1086"/>
    </location>
</feature>
<feature type="compositionally biased region" description="Basic and acidic residues" evidence="9">
    <location>
        <begin position="1445"/>
        <end position="1456"/>
    </location>
</feature>